<dbReference type="InterPro" id="IPR027417">
    <property type="entry name" value="P-loop_NTPase"/>
</dbReference>
<keyword evidence="3 5" id="KW-0067">ATP-binding</keyword>
<dbReference type="Proteomes" id="UP000063964">
    <property type="component" value="Chromosome"/>
</dbReference>
<dbReference type="SUPFAM" id="SSF52540">
    <property type="entry name" value="P-loop containing nucleoside triphosphate hydrolases"/>
    <property type="match status" value="1"/>
</dbReference>
<dbReference type="EMBL" id="CP014230">
    <property type="protein sequence ID" value="AMD94126.1"/>
    <property type="molecule type" value="Genomic_DNA"/>
</dbReference>
<dbReference type="AlphaFoldDB" id="A0A109W6Q5"/>
<dbReference type="PANTHER" id="PTHR42939:SF1">
    <property type="entry name" value="ABC TRANSPORTER ATP-BINDING PROTEIN ALBC-RELATED"/>
    <property type="match status" value="1"/>
</dbReference>
<dbReference type="GO" id="GO:0016887">
    <property type="term" value="F:ATP hydrolysis activity"/>
    <property type="evidence" value="ECO:0007669"/>
    <property type="project" value="InterPro"/>
</dbReference>
<dbReference type="Gene3D" id="3.40.50.300">
    <property type="entry name" value="P-loop containing nucleotide triphosphate hydrolases"/>
    <property type="match status" value="1"/>
</dbReference>
<dbReference type="PANTHER" id="PTHR42939">
    <property type="entry name" value="ABC TRANSPORTER ATP-BINDING PROTEIN ALBC-RELATED"/>
    <property type="match status" value="1"/>
</dbReference>
<dbReference type="InterPro" id="IPR003439">
    <property type="entry name" value="ABC_transporter-like_ATP-bd"/>
</dbReference>
<dbReference type="GO" id="GO:0005524">
    <property type="term" value="F:ATP binding"/>
    <property type="evidence" value="ECO:0007669"/>
    <property type="project" value="UniProtKB-KW"/>
</dbReference>
<dbReference type="PROSITE" id="PS50893">
    <property type="entry name" value="ABC_TRANSPORTER_2"/>
    <property type="match status" value="1"/>
</dbReference>
<accession>A0A109W6Q5</accession>
<gene>
    <name evidence="5" type="ORF">AXF15_12745</name>
</gene>
<sequence>MLLRLDNVGHLYGSRMVFRGVSCALGAGEILLVAGPNGAGKSTLLRIMAGLTASGSGRTERFVADREMAFMGHQTFVYQELTALDNLEFWNSVYGCGLDTERLLELLSRVGLRNFALERAGTFSRGMAQRLSLARTLLAVPALIFLDEPSTGLDSTSRTLLHGELRSARERGAGIVWVSHDLERDLPFADTVLHLSGREMAYYGPAAGFSLGGAA</sequence>
<dbReference type="KEGG" id="doa:AXF15_12745"/>
<evidence type="ECO:0000313" key="5">
    <source>
        <dbReference type="EMBL" id="AMD94126.1"/>
    </source>
</evidence>
<proteinExistence type="predicted"/>
<keyword evidence="2" id="KW-0547">Nucleotide-binding</keyword>
<keyword evidence="1" id="KW-0813">Transport</keyword>
<dbReference type="Pfam" id="PF00005">
    <property type="entry name" value="ABC_tran"/>
    <property type="match status" value="1"/>
</dbReference>
<reference evidence="6" key="1">
    <citation type="submission" date="2016-02" db="EMBL/GenBank/DDBJ databases">
        <authorList>
            <person name="Holder M.E."/>
            <person name="Ajami N.J."/>
            <person name="Petrosino J.F."/>
        </authorList>
    </citation>
    <scope>NUCLEOTIDE SEQUENCE [LARGE SCALE GENOMIC DNA]</scope>
    <source>
        <strain evidence="6">DSM 12838</strain>
    </source>
</reference>
<protein>
    <submittedName>
        <fullName evidence="5">ABC transporter ATP-binding protein</fullName>
    </submittedName>
</protein>
<evidence type="ECO:0000256" key="1">
    <source>
        <dbReference type="ARBA" id="ARBA00022448"/>
    </source>
</evidence>
<keyword evidence="6" id="KW-1185">Reference proteome</keyword>
<evidence type="ECO:0000259" key="4">
    <source>
        <dbReference type="PROSITE" id="PS50893"/>
    </source>
</evidence>
<dbReference type="InterPro" id="IPR003593">
    <property type="entry name" value="AAA+_ATPase"/>
</dbReference>
<organism evidence="5 6">
    <name type="scientific">Desulfomicrobium orale DSM 12838</name>
    <dbReference type="NCBI Taxonomy" id="888061"/>
    <lineage>
        <taxon>Bacteria</taxon>
        <taxon>Pseudomonadati</taxon>
        <taxon>Thermodesulfobacteriota</taxon>
        <taxon>Desulfovibrionia</taxon>
        <taxon>Desulfovibrionales</taxon>
        <taxon>Desulfomicrobiaceae</taxon>
        <taxon>Desulfomicrobium</taxon>
    </lineage>
</organism>
<evidence type="ECO:0000256" key="2">
    <source>
        <dbReference type="ARBA" id="ARBA00022741"/>
    </source>
</evidence>
<dbReference type="InterPro" id="IPR051782">
    <property type="entry name" value="ABC_Transporter_VariousFunc"/>
</dbReference>
<evidence type="ECO:0000256" key="3">
    <source>
        <dbReference type="ARBA" id="ARBA00022840"/>
    </source>
</evidence>
<feature type="domain" description="ABC transporter" evidence="4">
    <location>
        <begin position="3"/>
        <end position="214"/>
    </location>
</feature>
<name>A0A109W6Q5_9BACT</name>
<evidence type="ECO:0000313" key="6">
    <source>
        <dbReference type="Proteomes" id="UP000063964"/>
    </source>
</evidence>
<dbReference type="STRING" id="888061.AXF15_12745"/>
<dbReference type="SMART" id="SM00382">
    <property type="entry name" value="AAA"/>
    <property type="match status" value="1"/>
</dbReference>